<evidence type="ECO:0000256" key="1">
    <source>
        <dbReference type="ARBA" id="ARBA00023002"/>
    </source>
</evidence>
<keyword evidence="4" id="KW-1185">Reference proteome</keyword>
<keyword evidence="2" id="KW-0503">Monooxygenase</keyword>
<keyword evidence="1" id="KW-0560">Oxidoreductase</keyword>
<name>A0A9K3LQJ5_9STRA</name>
<sequence length="577" mass="64170">MVRSYVWRWKTSSNVFSSSNYNTTRRLLRHKNEAASSSPVSLFRLSESSGPYHVRFFSSSTKSSKERLRVAVVGGGAAGLSTALHLAPLVTQGLISGPIEIYDSQERPSHRDIGVGIWSTALDAFQKDTLDSHRLAVDDMLRKGTFVHEAGYRTPQGDWLAESNLEGEGLPDLLFLREMDMLDALRKAVHLEVNRGNVVLHSGSHYKVDSIMEDATTEPWSAPLMLLRDGPDQPPVPTERDYHLIVAADGMNSVLRTAYGGFNIQSRILTGMYAMDDAVKSRGSARTNARDEWAISNQADATGIQDRNYSVFRGNAPVTRNEVQGLDRSFQTWGEGRNMRFATVPMCYPGKDGVKEERHVWFITIDDDTITSETDPSKRKELLLEAFADWHDPIGQLVTATPPQEILMERALAHRHSQQPVVDFYGLINKVYKKSIPAIGQGPAIQYVGDAFLTVDPILAQGFTVGMEGAATLANALESCLTVDAQHHFDNKLAFDPYLLRTELMLRHDSRLHRLICLLRITELVQALGQPISGTLAGMISRDIIRPIMKLSPNFIKTPIFNAVLQYSLGLPPTKRG</sequence>
<dbReference type="PANTHER" id="PTHR13789">
    <property type="entry name" value="MONOOXYGENASE"/>
    <property type="match status" value="1"/>
</dbReference>
<reference evidence="3" key="2">
    <citation type="submission" date="2021-04" db="EMBL/GenBank/DDBJ databases">
        <authorList>
            <person name="Podell S."/>
        </authorList>
    </citation>
    <scope>NUCLEOTIDE SEQUENCE</scope>
    <source>
        <strain evidence="3">Hildebrandi</strain>
    </source>
</reference>
<dbReference type="AlphaFoldDB" id="A0A9K3LQJ5"/>
<dbReference type="GO" id="GO:0004497">
    <property type="term" value="F:monooxygenase activity"/>
    <property type="evidence" value="ECO:0007669"/>
    <property type="project" value="UniProtKB-KW"/>
</dbReference>
<dbReference type="PANTHER" id="PTHR13789:SF309">
    <property type="entry name" value="PUTATIVE (AFU_ORTHOLOGUE AFUA_6G14510)-RELATED"/>
    <property type="match status" value="1"/>
</dbReference>
<organism evidence="3 4">
    <name type="scientific">Nitzschia inconspicua</name>
    <dbReference type="NCBI Taxonomy" id="303405"/>
    <lineage>
        <taxon>Eukaryota</taxon>
        <taxon>Sar</taxon>
        <taxon>Stramenopiles</taxon>
        <taxon>Ochrophyta</taxon>
        <taxon>Bacillariophyta</taxon>
        <taxon>Bacillariophyceae</taxon>
        <taxon>Bacillariophycidae</taxon>
        <taxon>Bacillariales</taxon>
        <taxon>Bacillariaceae</taxon>
        <taxon>Nitzschia</taxon>
    </lineage>
</organism>
<protein>
    <submittedName>
        <fullName evidence="3">FAD-dependent oxidoreductase</fullName>
    </submittedName>
</protein>
<reference evidence="3" key="1">
    <citation type="journal article" date="2021" name="Sci. Rep.">
        <title>Diploid genomic architecture of Nitzschia inconspicua, an elite biomass production diatom.</title>
        <authorList>
            <person name="Oliver A."/>
            <person name="Podell S."/>
            <person name="Pinowska A."/>
            <person name="Traller J.C."/>
            <person name="Smith S.R."/>
            <person name="McClure R."/>
            <person name="Beliaev A."/>
            <person name="Bohutskyi P."/>
            <person name="Hill E.A."/>
            <person name="Rabines A."/>
            <person name="Zheng H."/>
            <person name="Allen L.Z."/>
            <person name="Kuo A."/>
            <person name="Grigoriev I.V."/>
            <person name="Allen A.E."/>
            <person name="Hazlebeck D."/>
            <person name="Allen E.E."/>
        </authorList>
    </citation>
    <scope>NUCLEOTIDE SEQUENCE</scope>
    <source>
        <strain evidence="3">Hildebrandi</strain>
    </source>
</reference>
<comment type="caution">
    <text evidence="3">The sequence shown here is derived from an EMBL/GenBank/DDBJ whole genome shotgun (WGS) entry which is preliminary data.</text>
</comment>
<gene>
    <name evidence="3" type="ORF">IV203_028808</name>
</gene>
<dbReference type="InterPro" id="IPR050493">
    <property type="entry name" value="FAD-dep_Monooxygenase_BioMet"/>
</dbReference>
<dbReference type="EMBL" id="JAGRRH010000007">
    <property type="protein sequence ID" value="KAG7366138.1"/>
    <property type="molecule type" value="Genomic_DNA"/>
</dbReference>
<dbReference type="OrthoDB" id="39767at2759"/>
<proteinExistence type="predicted"/>
<evidence type="ECO:0000313" key="4">
    <source>
        <dbReference type="Proteomes" id="UP000693970"/>
    </source>
</evidence>
<evidence type="ECO:0000313" key="3">
    <source>
        <dbReference type="EMBL" id="KAG7366138.1"/>
    </source>
</evidence>
<dbReference type="Proteomes" id="UP000693970">
    <property type="component" value="Unassembled WGS sequence"/>
</dbReference>
<evidence type="ECO:0000256" key="2">
    <source>
        <dbReference type="ARBA" id="ARBA00023033"/>
    </source>
</evidence>
<accession>A0A9K3LQJ5</accession>